<evidence type="ECO:0000313" key="6">
    <source>
        <dbReference type="EnsemblMetazoa" id="CapteP185383"/>
    </source>
</evidence>
<dbReference type="EnsemblMetazoa" id="CapteT185383">
    <property type="protein sequence ID" value="CapteP185383"/>
    <property type="gene ID" value="CapteG185383"/>
</dbReference>
<keyword evidence="3" id="KW-0677">Repeat</keyword>
<evidence type="ECO:0000256" key="1">
    <source>
        <dbReference type="ARBA" id="ARBA00022614"/>
    </source>
</evidence>
<feature type="chain" id="PRO_5008787002" description="LRRCT domain-containing protein" evidence="4">
    <location>
        <begin position="23"/>
        <end position="385"/>
    </location>
</feature>
<dbReference type="InterPro" id="IPR032675">
    <property type="entry name" value="LRR_dom_sf"/>
</dbReference>
<dbReference type="GO" id="GO:0005886">
    <property type="term" value="C:plasma membrane"/>
    <property type="evidence" value="ECO:0007669"/>
    <property type="project" value="TreeGrafter"/>
</dbReference>
<sequence length="385" mass="44374">MEIRRLLWLLVCLANFEERLCAKFVDLSNRWLTSFPEDIAPDVTHLYLNDNDITRIRQSDFNDKYLNLTDLRLQVNDITSIESGCFKGTIIKWLNLSSNKLTSIPDLHEVSNSLTVLRLISNEITTITFDELSYLTKLTGLYLSNDRLTTLPNIAQFMPSLNELWLKENPLDCCCSNVWLKQIRTGLDLQLSDFPCKHPSGWNSTTWDDITEDMILRQPCQASSPTPRLCECQSICLALSGLFLEIQIKLFSCASSKQDYLLTRSPTSTTFIMRPFNTGIDAGCLPIYLMTVMHRYSKSRTRLKRNTSYVRHRLTLGTSLDIFHITLKPRHMTLALMLVNRKKNATDSTQVQQKRRRLSGEMRRTSTTRTITFDHILSKTKSKSK</sequence>
<dbReference type="Pfam" id="PF13855">
    <property type="entry name" value="LRR_8"/>
    <property type="match status" value="1"/>
</dbReference>
<dbReference type="PROSITE" id="PS51450">
    <property type="entry name" value="LRR"/>
    <property type="match status" value="1"/>
</dbReference>
<proteinExistence type="predicted"/>
<gene>
    <name evidence="5" type="ORF">CAPTEDRAFT_185383</name>
</gene>
<dbReference type="AlphaFoldDB" id="R7TGX9"/>
<dbReference type="Proteomes" id="UP000014760">
    <property type="component" value="Unassembled WGS sequence"/>
</dbReference>
<reference evidence="7" key="1">
    <citation type="submission" date="2012-12" db="EMBL/GenBank/DDBJ databases">
        <authorList>
            <person name="Hellsten U."/>
            <person name="Grimwood J."/>
            <person name="Chapman J.A."/>
            <person name="Shapiro H."/>
            <person name="Aerts A."/>
            <person name="Otillar R.P."/>
            <person name="Terry A.Y."/>
            <person name="Boore J.L."/>
            <person name="Simakov O."/>
            <person name="Marletaz F."/>
            <person name="Cho S.-J."/>
            <person name="Edsinger-Gonzales E."/>
            <person name="Havlak P."/>
            <person name="Kuo D.-H."/>
            <person name="Larsson T."/>
            <person name="Lv J."/>
            <person name="Arendt D."/>
            <person name="Savage R."/>
            <person name="Osoegawa K."/>
            <person name="de Jong P."/>
            <person name="Lindberg D.R."/>
            <person name="Seaver E.C."/>
            <person name="Weisblat D.A."/>
            <person name="Putnam N.H."/>
            <person name="Grigoriev I.V."/>
            <person name="Rokhsar D.S."/>
        </authorList>
    </citation>
    <scope>NUCLEOTIDE SEQUENCE</scope>
    <source>
        <strain evidence="7">I ESC-2004</strain>
    </source>
</reference>
<evidence type="ECO:0000256" key="4">
    <source>
        <dbReference type="SAM" id="SignalP"/>
    </source>
</evidence>
<evidence type="ECO:0008006" key="8">
    <source>
        <dbReference type="Google" id="ProtNLM"/>
    </source>
</evidence>
<keyword evidence="1" id="KW-0433">Leucine-rich repeat</keyword>
<dbReference type="InterPro" id="IPR001611">
    <property type="entry name" value="Leu-rich_rpt"/>
</dbReference>
<dbReference type="HOGENOM" id="CLU_718147_0_0_1"/>
<keyword evidence="7" id="KW-1185">Reference proteome</keyword>
<keyword evidence="2 4" id="KW-0732">Signal</keyword>
<accession>R7TGX9</accession>
<organism evidence="5">
    <name type="scientific">Capitella teleta</name>
    <name type="common">Polychaete worm</name>
    <dbReference type="NCBI Taxonomy" id="283909"/>
    <lineage>
        <taxon>Eukaryota</taxon>
        <taxon>Metazoa</taxon>
        <taxon>Spiralia</taxon>
        <taxon>Lophotrochozoa</taxon>
        <taxon>Annelida</taxon>
        <taxon>Polychaeta</taxon>
        <taxon>Sedentaria</taxon>
        <taxon>Scolecida</taxon>
        <taxon>Capitellidae</taxon>
        <taxon>Capitella</taxon>
    </lineage>
</organism>
<evidence type="ECO:0000313" key="5">
    <source>
        <dbReference type="EMBL" id="ELT90811.1"/>
    </source>
</evidence>
<dbReference type="EMBL" id="AMQN01003030">
    <property type="status" value="NOT_ANNOTATED_CDS"/>
    <property type="molecule type" value="Genomic_DNA"/>
</dbReference>
<reference evidence="6" key="3">
    <citation type="submission" date="2015-06" db="UniProtKB">
        <authorList>
            <consortium name="EnsemblMetazoa"/>
        </authorList>
    </citation>
    <scope>IDENTIFICATION</scope>
</reference>
<dbReference type="STRING" id="283909.R7TGX9"/>
<reference evidence="5 7" key="2">
    <citation type="journal article" date="2013" name="Nature">
        <title>Insights into bilaterian evolution from three spiralian genomes.</title>
        <authorList>
            <person name="Simakov O."/>
            <person name="Marletaz F."/>
            <person name="Cho S.J."/>
            <person name="Edsinger-Gonzales E."/>
            <person name="Havlak P."/>
            <person name="Hellsten U."/>
            <person name="Kuo D.H."/>
            <person name="Larsson T."/>
            <person name="Lv J."/>
            <person name="Arendt D."/>
            <person name="Savage R."/>
            <person name="Osoegawa K."/>
            <person name="de Jong P."/>
            <person name="Grimwood J."/>
            <person name="Chapman J.A."/>
            <person name="Shapiro H."/>
            <person name="Aerts A."/>
            <person name="Otillar R.P."/>
            <person name="Terry A.Y."/>
            <person name="Boore J.L."/>
            <person name="Grigoriev I.V."/>
            <person name="Lindberg D.R."/>
            <person name="Seaver E.C."/>
            <person name="Weisblat D.A."/>
            <person name="Putnam N.H."/>
            <person name="Rokhsar D.S."/>
        </authorList>
    </citation>
    <scope>NUCLEOTIDE SEQUENCE</scope>
    <source>
        <strain evidence="5 7">I ESC-2004</strain>
    </source>
</reference>
<dbReference type="SUPFAM" id="SSF52058">
    <property type="entry name" value="L domain-like"/>
    <property type="match status" value="1"/>
</dbReference>
<dbReference type="EMBL" id="KB310768">
    <property type="protein sequence ID" value="ELT90811.1"/>
    <property type="molecule type" value="Genomic_DNA"/>
</dbReference>
<protein>
    <recommendedName>
        <fullName evidence="8">LRRCT domain-containing protein</fullName>
    </recommendedName>
</protein>
<evidence type="ECO:0000313" key="7">
    <source>
        <dbReference type="Proteomes" id="UP000014760"/>
    </source>
</evidence>
<dbReference type="PANTHER" id="PTHR24369">
    <property type="entry name" value="ANTIGEN BSP, PUTATIVE-RELATED"/>
    <property type="match status" value="1"/>
</dbReference>
<dbReference type="PANTHER" id="PTHR24369:SF210">
    <property type="entry name" value="CHAOPTIN-RELATED"/>
    <property type="match status" value="1"/>
</dbReference>
<dbReference type="InterPro" id="IPR050541">
    <property type="entry name" value="LRR_TM_domain-containing"/>
</dbReference>
<evidence type="ECO:0000256" key="3">
    <source>
        <dbReference type="ARBA" id="ARBA00022737"/>
    </source>
</evidence>
<dbReference type="OrthoDB" id="6157067at2759"/>
<name>R7TGX9_CAPTE</name>
<dbReference type="Gene3D" id="3.80.10.10">
    <property type="entry name" value="Ribonuclease Inhibitor"/>
    <property type="match status" value="1"/>
</dbReference>
<evidence type="ECO:0000256" key="2">
    <source>
        <dbReference type="ARBA" id="ARBA00022729"/>
    </source>
</evidence>
<feature type="signal peptide" evidence="4">
    <location>
        <begin position="1"/>
        <end position="22"/>
    </location>
</feature>